<feature type="transmembrane region" description="Helical" evidence="5">
    <location>
        <begin position="197"/>
        <end position="218"/>
    </location>
</feature>
<evidence type="ECO:0000256" key="2">
    <source>
        <dbReference type="ARBA" id="ARBA00022692"/>
    </source>
</evidence>
<feature type="transmembrane region" description="Helical" evidence="5">
    <location>
        <begin position="366"/>
        <end position="389"/>
    </location>
</feature>
<dbReference type="GO" id="GO:0016020">
    <property type="term" value="C:membrane"/>
    <property type="evidence" value="ECO:0007669"/>
    <property type="project" value="UniProtKB-SubCell"/>
</dbReference>
<protein>
    <submittedName>
        <fullName evidence="7">Cation:proton antiporter</fullName>
    </submittedName>
</protein>
<feature type="transmembrane region" description="Helical" evidence="5">
    <location>
        <begin position="230"/>
        <end position="261"/>
    </location>
</feature>
<dbReference type="EMBL" id="JACBNQ010000020">
    <property type="protein sequence ID" value="NYB75390.1"/>
    <property type="molecule type" value="Genomic_DNA"/>
</dbReference>
<dbReference type="Proteomes" id="UP000611629">
    <property type="component" value="Unassembled WGS sequence"/>
</dbReference>
<evidence type="ECO:0000256" key="5">
    <source>
        <dbReference type="SAM" id="Phobius"/>
    </source>
</evidence>
<organism evidence="7 8">
    <name type="scientific">Sedimentibacter hydroxybenzoicus DSM 7310</name>
    <dbReference type="NCBI Taxonomy" id="1123245"/>
    <lineage>
        <taxon>Bacteria</taxon>
        <taxon>Bacillati</taxon>
        <taxon>Bacillota</taxon>
        <taxon>Tissierellia</taxon>
        <taxon>Sedimentibacter</taxon>
    </lineage>
</organism>
<dbReference type="PANTHER" id="PTHR43021">
    <property type="entry name" value="NA(+)/H(+) ANTIPORTER-RELATED"/>
    <property type="match status" value="1"/>
</dbReference>
<feature type="transmembrane region" description="Helical" evidence="5">
    <location>
        <begin position="281"/>
        <end position="311"/>
    </location>
</feature>
<proteinExistence type="predicted"/>
<feature type="transmembrane region" description="Helical" evidence="5">
    <location>
        <begin position="95"/>
        <end position="116"/>
    </location>
</feature>
<keyword evidence="3 5" id="KW-1133">Transmembrane helix</keyword>
<keyword evidence="4 5" id="KW-0472">Membrane</keyword>
<gene>
    <name evidence="7" type="ORF">HZF24_14675</name>
</gene>
<feature type="transmembrane region" description="Helical" evidence="5">
    <location>
        <begin position="332"/>
        <end position="354"/>
    </location>
</feature>
<reference evidence="7" key="1">
    <citation type="submission" date="2020-07" db="EMBL/GenBank/DDBJ databases">
        <title>Genomic analysis of a strain of Sedimentibacter Hydroxybenzoicus DSM7310.</title>
        <authorList>
            <person name="Ma S."/>
        </authorList>
    </citation>
    <scope>NUCLEOTIDE SEQUENCE</scope>
    <source>
        <strain evidence="7">DSM 7310</strain>
    </source>
</reference>
<evidence type="ECO:0000256" key="1">
    <source>
        <dbReference type="ARBA" id="ARBA00004141"/>
    </source>
</evidence>
<feature type="transmembrane region" description="Helical" evidence="5">
    <location>
        <begin position="38"/>
        <end position="58"/>
    </location>
</feature>
<dbReference type="GO" id="GO:0015297">
    <property type="term" value="F:antiporter activity"/>
    <property type="evidence" value="ECO:0007669"/>
    <property type="project" value="InterPro"/>
</dbReference>
<evidence type="ECO:0000313" key="7">
    <source>
        <dbReference type="EMBL" id="NYB75390.1"/>
    </source>
</evidence>
<feature type="transmembrane region" description="Helical" evidence="5">
    <location>
        <begin position="122"/>
        <end position="143"/>
    </location>
</feature>
<name>A0A974BL73_SEDHY</name>
<dbReference type="Pfam" id="PF00999">
    <property type="entry name" value="Na_H_Exchanger"/>
    <property type="match status" value="1"/>
</dbReference>
<evidence type="ECO:0000256" key="3">
    <source>
        <dbReference type="ARBA" id="ARBA00022989"/>
    </source>
</evidence>
<feature type="domain" description="Cation/H+ exchanger transmembrane" evidence="6">
    <location>
        <begin position="19"/>
        <end position="369"/>
    </location>
</feature>
<feature type="transmembrane region" description="Helical" evidence="5">
    <location>
        <begin position="12"/>
        <end position="31"/>
    </location>
</feature>
<keyword evidence="2 5" id="KW-0812">Transmembrane</keyword>
<dbReference type="PANTHER" id="PTHR43021:SF2">
    <property type="entry name" value="CATION_H+ EXCHANGER DOMAIN-CONTAINING PROTEIN"/>
    <property type="match status" value="1"/>
</dbReference>
<accession>A0A974BL73</accession>
<feature type="transmembrane region" description="Helical" evidence="5">
    <location>
        <begin position="155"/>
        <end position="177"/>
    </location>
</feature>
<comment type="caution">
    <text evidence="7">The sequence shown here is derived from an EMBL/GenBank/DDBJ whole genome shotgun (WGS) entry which is preliminary data.</text>
</comment>
<keyword evidence="8" id="KW-1185">Reference proteome</keyword>
<dbReference type="Gene3D" id="1.20.1530.20">
    <property type="match status" value="1"/>
</dbReference>
<dbReference type="AlphaFoldDB" id="A0A974BL73"/>
<dbReference type="InterPro" id="IPR006153">
    <property type="entry name" value="Cation/H_exchanger_TM"/>
</dbReference>
<comment type="subcellular location">
    <subcellularLocation>
        <location evidence="1">Membrane</location>
        <topology evidence="1">Multi-pass membrane protein</topology>
    </subcellularLocation>
</comment>
<dbReference type="InterPro" id="IPR038770">
    <property type="entry name" value="Na+/solute_symporter_sf"/>
</dbReference>
<evidence type="ECO:0000259" key="6">
    <source>
        <dbReference type="Pfam" id="PF00999"/>
    </source>
</evidence>
<dbReference type="GO" id="GO:1902600">
    <property type="term" value="P:proton transmembrane transport"/>
    <property type="evidence" value="ECO:0007669"/>
    <property type="project" value="InterPro"/>
</dbReference>
<evidence type="ECO:0000256" key="4">
    <source>
        <dbReference type="ARBA" id="ARBA00023136"/>
    </source>
</evidence>
<sequence length="398" mass="41798">MRKDLVNRLLNIYTYLSLALILGILSAKVVEKVKFPHVTGYIIIGLIAGPYCLNILTLDAVEKFAIIPDIALGVIAFSIGAEFKMSYLKIVGKAPVIIAFAEAVCAVLVVDLVLILTGNDVSFSLVLGAIAAATAPAATLMVVRQYNAKGPVTSTLLPVVAIDDAIALMCFGLSVALAKSIGSSGDVSILMTLIDPLIEIIGSLLFGAVAGIILKFMIAWYTGNGSRLTIALAMIFLCIGISNLAGLSSLLVCMVMGAVFTNISKYSDETFKNVDNITHPLFLLFFVISGAELDLTVLPSVGFIGLIYVIFRVVGKVLGASIGAKASKAEPVVTKYLGFTLLPQAGVAIGLAGIATSIVPEYGLKIQTIILCGTIIYELIGPLVTKLALTKAGEIKQN</sequence>
<evidence type="ECO:0000313" key="8">
    <source>
        <dbReference type="Proteomes" id="UP000611629"/>
    </source>
</evidence>